<dbReference type="EMBL" id="CP109546">
    <property type="protein sequence ID" value="WTZ13234.1"/>
    <property type="molecule type" value="Genomic_DNA"/>
</dbReference>
<evidence type="ECO:0000313" key="2">
    <source>
        <dbReference type="EMBL" id="WTZ13234.1"/>
    </source>
</evidence>
<keyword evidence="1" id="KW-0812">Transmembrane</keyword>
<name>A0AAU3I6X5_9ACTN</name>
<sequence>MTFTLVITITRVLNALVGAALSALLLRATLPAWRQLGSAERWLATALFIYSANVSVFCALFWTSPSSSRSWINVGFLLSLLAAHRYIYFVRRDTRS</sequence>
<feature type="transmembrane region" description="Helical" evidence="1">
    <location>
        <begin position="70"/>
        <end position="88"/>
    </location>
</feature>
<feature type="transmembrane region" description="Helical" evidence="1">
    <location>
        <begin position="12"/>
        <end position="30"/>
    </location>
</feature>
<reference evidence="2" key="1">
    <citation type="submission" date="2022-10" db="EMBL/GenBank/DDBJ databases">
        <title>The complete genomes of actinobacterial strains from the NBC collection.</title>
        <authorList>
            <person name="Joergensen T.S."/>
            <person name="Alvarez Arevalo M."/>
            <person name="Sterndorff E.B."/>
            <person name="Faurdal D."/>
            <person name="Vuksanovic O."/>
            <person name="Mourched A.-S."/>
            <person name="Charusanti P."/>
            <person name="Shaw S."/>
            <person name="Blin K."/>
            <person name="Weber T."/>
        </authorList>
    </citation>
    <scope>NUCLEOTIDE SEQUENCE</scope>
    <source>
        <strain evidence="2">NBC_01393</strain>
    </source>
</reference>
<keyword evidence="1" id="KW-1133">Transmembrane helix</keyword>
<proteinExistence type="predicted"/>
<feature type="transmembrane region" description="Helical" evidence="1">
    <location>
        <begin position="42"/>
        <end position="64"/>
    </location>
</feature>
<accession>A0AAU3I6X5</accession>
<keyword evidence="1" id="KW-0472">Membrane</keyword>
<protein>
    <submittedName>
        <fullName evidence="2">Uncharacterized protein</fullName>
    </submittedName>
</protein>
<evidence type="ECO:0000256" key="1">
    <source>
        <dbReference type="SAM" id="Phobius"/>
    </source>
</evidence>
<organism evidence="2">
    <name type="scientific">Streptomyces sp. NBC_01393</name>
    <dbReference type="NCBI Taxonomy" id="2903851"/>
    <lineage>
        <taxon>Bacteria</taxon>
        <taxon>Bacillati</taxon>
        <taxon>Actinomycetota</taxon>
        <taxon>Actinomycetes</taxon>
        <taxon>Kitasatosporales</taxon>
        <taxon>Streptomycetaceae</taxon>
        <taxon>Streptomyces</taxon>
    </lineage>
</organism>
<dbReference type="AlphaFoldDB" id="A0AAU3I6X5"/>
<gene>
    <name evidence="2" type="ORF">OG699_37885</name>
</gene>